<dbReference type="EMBL" id="CABFMQ020000076">
    <property type="protein sequence ID" value="VTZ50055.1"/>
    <property type="molecule type" value="Genomic_DNA"/>
</dbReference>
<evidence type="ECO:0000313" key="2">
    <source>
        <dbReference type="EMBL" id="VTZ50055.1"/>
    </source>
</evidence>
<evidence type="ECO:0000256" key="1">
    <source>
        <dbReference type="SAM" id="MobiDB-lite"/>
    </source>
</evidence>
<keyword evidence="3" id="KW-1185">Reference proteome</keyword>
<organism evidence="2 3">
    <name type="scientific">Methylocella tundrae</name>
    <dbReference type="NCBI Taxonomy" id="227605"/>
    <lineage>
        <taxon>Bacteria</taxon>
        <taxon>Pseudomonadati</taxon>
        <taxon>Pseudomonadota</taxon>
        <taxon>Alphaproteobacteria</taxon>
        <taxon>Hyphomicrobiales</taxon>
        <taxon>Beijerinckiaceae</taxon>
        <taxon>Methylocella</taxon>
    </lineage>
</organism>
<feature type="compositionally biased region" description="Basic and acidic residues" evidence="1">
    <location>
        <begin position="147"/>
        <end position="157"/>
    </location>
</feature>
<name>A0A8B6M5E4_METTU</name>
<evidence type="ECO:0000313" key="3">
    <source>
        <dbReference type="Proteomes" id="UP000485880"/>
    </source>
</evidence>
<reference evidence="2 3" key="1">
    <citation type="submission" date="2019-05" db="EMBL/GenBank/DDBJ databases">
        <authorList>
            <person name="Farhan Ul Haque M."/>
        </authorList>
    </citation>
    <scope>NUCLEOTIDE SEQUENCE [LARGE SCALE GENOMIC DNA]</scope>
    <source>
        <strain evidence="2">2</strain>
    </source>
</reference>
<gene>
    <name evidence="2" type="ORF">MPC4_20265</name>
</gene>
<comment type="caution">
    <text evidence="2">The sequence shown here is derived from an EMBL/GenBank/DDBJ whole genome shotgun (WGS) entry which is preliminary data.</text>
</comment>
<accession>A0A8B6M5E4</accession>
<protein>
    <submittedName>
        <fullName evidence="2">Uncharacterized protein</fullName>
    </submittedName>
</protein>
<feature type="region of interest" description="Disordered" evidence="1">
    <location>
        <begin position="130"/>
        <end position="163"/>
    </location>
</feature>
<sequence>MSFGPHLLPLSVIVRAERNRTQRSPLSRRLREAPNFHIANDPSDAASTRFIDPIDRFTGTPYSIQLLPQAQLTPQTSAQRSRILARFVRWARPTARTRHHCRYRRRRHHDCSATRSISCRPDPGPISYEAPLADMTSNNTGLTLPPEIKDIRSLSRSEHRRVR</sequence>
<dbReference type="Proteomes" id="UP000485880">
    <property type="component" value="Unassembled WGS sequence"/>
</dbReference>
<proteinExistence type="predicted"/>
<dbReference type="AlphaFoldDB" id="A0A8B6M5E4"/>